<gene>
    <name evidence="1" type="ORF">GC098_29065</name>
</gene>
<evidence type="ECO:0000313" key="1">
    <source>
        <dbReference type="EMBL" id="NOU75387.1"/>
    </source>
</evidence>
<dbReference type="Pfam" id="PF18953">
    <property type="entry name" value="SAP_new25"/>
    <property type="match status" value="1"/>
</dbReference>
<reference evidence="1 2" key="1">
    <citation type="submission" date="2019-10" db="EMBL/GenBank/DDBJ databases">
        <title>Description of Paenibacillus terrestris sp. nov.</title>
        <authorList>
            <person name="Carlier A."/>
            <person name="Qi S."/>
        </authorList>
    </citation>
    <scope>NUCLEOTIDE SEQUENCE [LARGE SCALE GENOMIC DNA]</scope>
    <source>
        <strain evidence="1 2">LMG 31458</strain>
    </source>
</reference>
<protein>
    <submittedName>
        <fullName evidence="1">SAP domain protein</fullName>
    </submittedName>
</protein>
<evidence type="ECO:0000313" key="2">
    <source>
        <dbReference type="Proteomes" id="UP000616779"/>
    </source>
</evidence>
<proteinExistence type="predicted"/>
<dbReference type="EMBL" id="WHOA01000206">
    <property type="protein sequence ID" value="NOU75387.1"/>
    <property type="molecule type" value="Genomic_DNA"/>
</dbReference>
<sequence>MDEKVKGELMNTEIRPDFTRDLSIQEFERHYWYKQELNDICRKYNISPTGTKAELEEKIKKLLHGDEIIDHRLSNTMIRKKQQLTELSLSTKLIPDGFKFNQKAREFFANYYNKPKFSFTKEMATALREAERHGNTEMTVTYLIKVYEDKNKFESKEESTYQWNKFVKDFNKDSKTKFIKQDRMKIAAQLWKQVRDNPGKKQYSSSLIEEYLNHPDEGSQANLGVT</sequence>
<dbReference type="Proteomes" id="UP000616779">
    <property type="component" value="Unassembled WGS sequence"/>
</dbReference>
<organism evidence="1 2">
    <name type="scientific">Paenibacillus phytorum</name>
    <dbReference type="NCBI Taxonomy" id="2654977"/>
    <lineage>
        <taxon>Bacteria</taxon>
        <taxon>Bacillati</taxon>
        <taxon>Bacillota</taxon>
        <taxon>Bacilli</taxon>
        <taxon>Bacillales</taxon>
        <taxon>Paenibacillaceae</taxon>
        <taxon>Paenibacillus</taxon>
    </lineage>
</organism>
<name>A0ABX1Y3D3_9BACL</name>
<accession>A0ABX1Y3D3</accession>
<comment type="caution">
    <text evidence="1">The sequence shown here is derived from an EMBL/GenBank/DDBJ whole genome shotgun (WGS) entry which is preliminary data.</text>
</comment>
<keyword evidence="2" id="KW-1185">Reference proteome</keyword>